<organism evidence="2 3">
    <name type="scientific">Pectobacterium phage My1</name>
    <dbReference type="NCBI Taxonomy" id="1204539"/>
    <lineage>
        <taxon>Viruses</taxon>
        <taxon>Duplodnaviria</taxon>
        <taxon>Heunggongvirae</taxon>
        <taxon>Uroviricota</taxon>
        <taxon>Caudoviricetes</taxon>
        <taxon>Demerecviridae</taxon>
        <taxon>Mccorquodalevirinae</taxon>
        <taxon>Myunavirus</taxon>
        <taxon>Myunavirus My1</taxon>
    </lineage>
</organism>
<dbReference type="OrthoDB" id="12982at10239"/>
<dbReference type="KEGG" id="vg:13826804"/>
<sequence>MAVKSKLIPWADLLHLPLFNEVQEFLETVLGADEVYFITKYVDSVKVSTGVFIRRTSFDSYGTVLDWNEVAEMGLLVLVNNRILHPEGFALARDTGTGFSPGALFVEGDTWEYDEYDLDVAAARLETNGFDVELIR</sequence>
<feature type="domain" description="DUF7415" evidence="1">
    <location>
        <begin position="7"/>
        <end position="58"/>
    </location>
</feature>
<dbReference type="EMBL" id="JX195166">
    <property type="protein sequence ID" value="AFQ22261.1"/>
    <property type="molecule type" value="Genomic_DNA"/>
</dbReference>
<reference evidence="2 3" key="1">
    <citation type="journal article" date="2012" name="J. Virol.">
        <title>Complete Genome Sequence of Pectobacterium carotovorum subsp. carotovorum Bacteriophage My1.</title>
        <authorList>
            <person name="Lee D.H."/>
            <person name="Lee J.H."/>
            <person name="Shin H."/>
            <person name="Ji S."/>
            <person name="Roh E."/>
            <person name="Jung K."/>
            <person name="Ryu S."/>
            <person name="Choi J."/>
            <person name="Heu S."/>
        </authorList>
    </citation>
    <scope>NUCLEOTIDE SEQUENCE [LARGE SCALE GENOMIC DNA]</scope>
</reference>
<evidence type="ECO:0000313" key="3">
    <source>
        <dbReference type="Proteomes" id="UP000006280"/>
    </source>
</evidence>
<evidence type="ECO:0000259" key="1">
    <source>
        <dbReference type="Pfam" id="PF24187"/>
    </source>
</evidence>
<dbReference type="InterPro" id="IPR055838">
    <property type="entry name" value="DUF7415"/>
</dbReference>
<dbReference type="Proteomes" id="UP000006280">
    <property type="component" value="Segment"/>
</dbReference>
<dbReference type="RefSeq" id="YP_006906354.1">
    <property type="nucleotide sequence ID" value="NC_018837.1"/>
</dbReference>
<proteinExistence type="predicted"/>
<gene>
    <name evidence="2" type="ORF">My1_102</name>
</gene>
<dbReference type="Pfam" id="PF24187">
    <property type="entry name" value="DUF7415"/>
    <property type="match status" value="2"/>
</dbReference>
<keyword evidence="3" id="KW-1185">Reference proteome</keyword>
<feature type="domain" description="DUF7415" evidence="1">
    <location>
        <begin position="64"/>
        <end position="106"/>
    </location>
</feature>
<protein>
    <recommendedName>
        <fullName evidence="1">DUF7415 domain-containing protein</fullName>
    </recommendedName>
</protein>
<name>J9QPW7_9CAUD</name>
<evidence type="ECO:0000313" key="2">
    <source>
        <dbReference type="EMBL" id="AFQ22261.1"/>
    </source>
</evidence>
<accession>J9QPW7</accession>
<dbReference type="GeneID" id="13826804"/>